<dbReference type="EMBL" id="JAUKTV010000013">
    <property type="protein sequence ID" value="KAK0719062.1"/>
    <property type="molecule type" value="Genomic_DNA"/>
</dbReference>
<name>A0AA40DZ50_9PEZI</name>
<keyword evidence="2" id="KW-1185">Reference proteome</keyword>
<accession>A0AA40DZ50</accession>
<evidence type="ECO:0000313" key="1">
    <source>
        <dbReference type="EMBL" id="KAK0719062.1"/>
    </source>
</evidence>
<dbReference type="AlphaFoldDB" id="A0AA40DZ50"/>
<evidence type="ECO:0000313" key="2">
    <source>
        <dbReference type="Proteomes" id="UP001172159"/>
    </source>
</evidence>
<comment type="caution">
    <text evidence="1">The sequence shown here is derived from an EMBL/GenBank/DDBJ whole genome shotgun (WGS) entry which is preliminary data.</text>
</comment>
<proteinExistence type="predicted"/>
<reference evidence="1" key="1">
    <citation type="submission" date="2023-06" db="EMBL/GenBank/DDBJ databases">
        <title>Genome-scale phylogeny and comparative genomics of the fungal order Sordariales.</title>
        <authorList>
            <consortium name="Lawrence Berkeley National Laboratory"/>
            <person name="Hensen N."/>
            <person name="Bonometti L."/>
            <person name="Westerberg I."/>
            <person name="Brannstrom I.O."/>
            <person name="Guillou S."/>
            <person name="Cros-Aarteil S."/>
            <person name="Calhoun S."/>
            <person name="Haridas S."/>
            <person name="Kuo A."/>
            <person name="Mondo S."/>
            <person name="Pangilinan J."/>
            <person name="Riley R."/>
            <person name="Labutti K."/>
            <person name="Andreopoulos B."/>
            <person name="Lipzen A."/>
            <person name="Chen C."/>
            <person name="Yanf M."/>
            <person name="Daum C."/>
            <person name="Ng V."/>
            <person name="Clum A."/>
            <person name="Steindorff A."/>
            <person name="Ohm R."/>
            <person name="Martin F."/>
            <person name="Silar P."/>
            <person name="Natvig D."/>
            <person name="Lalanne C."/>
            <person name="Gautier V."/>
            <person name="Ament-Velasquez S.L."/>
            <person name="Kruys A."/>
            <person name="Hutchinson M.I."/>
            <person name="Powell A.J."/>
            <person name="Barry K."/>
            <person name="Miller A.N."/>
            <person name="Grigoriev I.V."/>
            <person name="Debuchy R."/>
            <person name="Gladieux P."/>
            <person name="Thoren M.H."/>
            <person name="Johannesson H."/>
        </authorList>
    </citation>
    <scope>NUCLEOTIDE SEQUENCE</scope>
    <source>
        <strain evidence="1">CBS 540.89</strain>
    </source>
</reference>
<dbReference type="Proteomes" id="UP001172159">
    <property type="component" value="Unassembled WGS sequence"/>
</dbReference>
<gene>
    <name evidence="1" type="ORF">B0T21DRAFT_60637</name>
</gene>
<sequence>MARERVCGSAGAINVGDGEPHLSARLDAENDILSVHVIGPACLIAERAQQLAWLTAAFQHFPRTLEDTAIYSKPLVTKMLIHEGKEHVWYIDHDNVHSSNARSFMLATKWIGTPRTQHPSYCSTRLPHRFSASSLPRDRVQFCNACRFLSV</sequence>
<organism evidence="1 2">
    <name type="scientific">Apiosordaria backusii</name>
    <dbReference type="NCBI Taxonomy" id="314023"/>
    <lineage>
        <taxon>Eukaryota</taxon>
        <taxon>Fungi</taxon>
        <taxon>Dikarya</taxon>
        <taxon>Ascomycota</taxon>
        <taxon>Pezizomycotina</taxon>
        <taxon>Sordariomycetes</taxon>
        <taxon>Sordariomycetidae</taxon>
        <taxon>Sordariales</taxon>
        <taxon>Lasiosphaeriaceae</taxon>
        <taxon>Apiosordaria</taxon>
    </lineage>
</organism>
<protein>
    <submittedName>
        <fullName evidence="1">Uncharacterized protein</fullName>
    </submittedName>
</protein>